<sequence>MPNDDVDRSRDQDHKPTTRRCQLQKVQTLEFRTRTPLTVALTRDGDASIRDGDGVDGGVCWRKVEEEIRIGRIVNLQLCRTNMHAGSVLPNTVILTHCEMQLSGFKIMSANGSHTSIRSNRRISRGTNRASSVPEWCGCGCRPVLRWSTTEANPNKPFFGCPNYNVSGKMWCGLFVWADIGEEDIGGRVTATKNVDELRVNLAWRIGKLEAEVRTHKLYMLLLALFTMFVAVFMLVFKV</sequence>
<dbReference type="GO" id="GO:0008270">
    <property type="term" value="F:zinc ion binding"/>
    <property type="evidence" value="ECO:0007669"/>
    <property type="project" value="UniProtKB-KW"/>
</dbReference>
<keyword evidence="6" id="KW-0472">Membrane</keyword>
<dbReference type="AlphaFoldDB" id="A0A445CQ44"/>
<keyword evidence="2 4" id="KW-0863">Zinc-finger</keyword>
<feature type="region of interest" description="Disordered" evidence="5">
    <location>
        <begin position="1"/>
        <end position="20"/>
    </location>
</feature>
<evidence type="ECO:0000256" key="3">
    <source>
        <dbReference type="ARBA" id="ARBA00022833"/>
    </source>
</evidence>
<accession>A0A445CQ44</accession>
<keyword evidence="6" id="KW-1133">Transmembrane helix</keyword>
<keyword evidence="1" id="KW-0479">Metal-binding</keyword>
<keyword evidence="3" id="KW-0862">Zinc</keyword>
<evidence type="ECO:0000256" key="5">
    <source>
        <dbReference type="SAM" id="MobiDB-lite"/>
    </source>
</evidence>
<dbReference type="PROSITE" id="PS51999">
    <property type="entry name" value="ZF_GRF"/>
    <property type="match status" value="1"/>
</dbReference>
<evidence type="ECO:0000256" key="6">
    <source>
        <dbReference type="SAM" id="Phobius"/>
    </source>
</evidence>
<reference evidence="8 9" key="1">
    <citation type="submission" date="2019-01" db="EMBL/GenBank/DDBJ databases">
        <title>Sequencing of cultivated peanut Arachis hypogaea provides insights into genome evolution and oil improvement.</title>
        <authorList>
            <person name="Chen X."/>
        </authorList>
    </citation>
    <scope>NUCLEOTIDE SEQUENCE [LARGE SCALE GENOMIC DNA]</scope>
    <source>
        <strain evidence="9">cv. Fuhuasheng</strain>
        <tissue evidence="8">Leaves</tissue>
    </source>
</reference>
<gene>
    <name evidence="8" type="ORF">Ahy_A06g027929</name>
</gene>
<organism evidence="8 9">
    <name type="scientific">Arachis hypogaea</name>
    <name type="common">Peanut</name>
    <dbReference type="NCBI Taxonomy" id="3818"/>
    <lineage>
        <taxon>Eukaryota</taxon>
        <taxon>Viridiplantae</taxon>
        <taxon>Streptophyta</taxon>
        <taxon>Embryophyta</taxon>
        <taxon>Tracheophyta</taxon>
        <taxon>Spermatophyta</taxon>
        <taxon>Magnoliopsida</taxon>
        <taxon>eudicotyledons</taxon>
        <taxon>Gunneridae</taxon>
        <taxon>Pentapetalae</taxon>
        <taxon>rosids</taxon>
        <taxon>fabids</taxon>
        <taxon>Fabales</taxon>
        <taxon>Fabaceae</taxon>
        <taxon>Papilionoideae</taxon>
        <taxon>50 kb inversion clade</taxon>
        <taxon>dalbergioids sensu lato</taxon>
        <taxon>Dalbergieae</taxon>
        <taxon>Pterocarpus clade</taxon>
        <taxon>Arachis</taxon>
    </lineage>
</organism>
<comment type="caution">
    <text evidence="8">The sequence shown here is derived from an EMBL/GenBank/DDBJ whole genome shotgun (WGS) entry which is preliminary data.</text>
</comment>
<dbReference type="EMBL" id="SDMP01000006">
    <property type="protein sequence ID" value="RYR53059.1"/>
    <property type="molecule type" value="Genomic_DNA"/>
</dbReference>
<feature type="domain" description="GRF-type" evidence="7">
    <location>
        <begin position="137"/>
        <end position="181"/>
    </location>
</feature>
<evidence type="ECO:0000259" key="7">
    <source>
        <dbReference type="PROSITE" id="PS51999"/>
    </source>
</evidence>
<name>A0A445CQ44_ARAHY</name>
<keyword evidence="9" id="KW-1185">Reference proteome</keyword>
<dbReference type="InterPro" id="IPR010666">
    <property type="entry name" value="Znf_GRF"/>
</dbReference>
<proteinExistence type="predicted"/>
<dbReference type="Proteomes" id="UP000289738">
    <property type="component" value="Chromosome A06"/>
</dbReference>
<evidence type="ECO:0000313" key="9">
    <source>
        <dbReference type="Proteomes" id="UP000289738"/>
    </source>
</evidence>
<feature type="compositionally biased region" description="Basic and acidic residues" evidence="5">
    <location>
        <begin position="1"/>
        <end position="16"/>
    </location>
</feature>
<evidence type="ECO:0000256" key="2">
    <source>
        <dbReference type="ARBA" id="ARBA00022771"/>
    </source>
</evidence>
<keyword evidence="6" id="KW-0812">Transmembrane</keyword>
<evidence type="ECO:0000256" key="4">
    <source>
        <dbReference type="PROSITE-ProRule" id="PRU01343"/>
    </source>
</evidence>
<evidence type="ECO:0000256" key="1">
    <source>
        <dbReference type="ARBA" id="ARBA00022723"/>
    </source>
</evidence>
<evidence type="ECO:0000313" key="8">
    <source>
        <dbReference type="EMBL" id="RYR53059.1"/>
    </source>
</evidence>
<feature type="transmembrane region" description="Helical" evidence="6">
    <location>
        <begin position="218"/>
        <end position="237"/>
    </location>
</feature>
<protein>
    <recommendedName>
        <fullName evidence="7">GRF-type domain-containing protein</fullName>
    </recommendedName>
</protein>